<sequence>MRAPLRITLPQELRNGKHLLKALKKKAVPGGTQKKGVLRSTHRESVLSDTNGNGISNAGVNTFSDIENDLYEYVFDMTQNDEFNLENEDFESASSKDILRNPLRGRNVFSFHVAIGTFWEIY</sequence>
<organism evidence="1 2">
    <name type="scientific">Pleurodeles waltl</name>
    <name type="common">Iberian ribbed newt</name>
    <dbReference type="NCBI Taxonomy" id="8319"/>
    <lineage>
        <taxon>Eukaryota</taxon>
        <taxon>Metazoa</taxon>
        <taxon>Chordata</taxon>
        <taxon>Craniata</taxon>
        <taxon>Vertebrata</taxon>
        <taxon>Euteleostomi</taxon>
        <taxon>Amphibia</taxon>
        <taxon>Batrachia</taxon>
        <taxon>Caudata</taxon>
        <taxon>Salamandroidea</taxon>
        <taxon>Salamandridae</taxon>
        <taxon>Pleurodelinae</taxon>
        <taxon>Pleurodeles</taxon>
    </lineage>
</organism>
<evidence type="ECO:0000313" key="2">
    <source>
        <dbReference type="Proteomes" id="UP001066276"/>
    </source>
</evidence>
<keyword evidence="2" id="KW-1185">Reference proteome</keyword>
<reference evidence="1" key="1">
    <citation type="journal article" date="2022" name="bioRxiv">
        <title>Sequencing and chromosome-scale assembly of the giantPleurodeles waltlgenome.</title>
        <authorList>
            <person name="Brown T."/>
            <person name="Elewa A."/>
            <person name="Iarovenko S."/>
            <person name="Subramanian E."/>
            <person name="Araus A.J."/>
            <person name="Petzold A."/>
            <person name="Susuki M."/>
            <person name="Suzuki K.-i.T."/>
            <person name="Hayashi T."/>
            <person name="Toyoda A."/>
            <person name="Oliveira C."/>
            <person name="Osipova E."/>
            <person name="Leigh N.D."/>
            <person name="Simon A."/>
            <person name="Yun M.H."/>
        </authorList>
    </citation>
    <scope>NUCLEOTIDE SEQUENCE</scope>
    <source>
        <strain evidence="1">20211129_DDA</strain>
        <tissue evidence="1">Liver</tissue>
    </source>
</reference>
<dbReference type="Proteomes" id="UP001066276">
    <property type="component" value="Chromosome 3_1"/>
</dbReference>
<accession>A0AAV7UIJ7</accession>
<comment type="caution">
    <text evidence="1">The sequence shown here is derived from an EMBL/GenBank/DDBJ whole genome shotgun (WGS) entry which is preliminary data.</text>
</comment>
<dbReference type="EMBL" id="JANPWB010000005">
    <property type="protein sequence ID" value="KAJ1188551.1"/>
    <property type="molecule type" value="Genomic_DNA"/>
</dbReference>
<gene>
    <name evidence="1" type="ORF">NDU88_005312</name>
</gene>
<proteinExistence type="predicted"/>
<dbReference type="AlphaFoldDB" id="A0AAV7UIJ7"/>
<protein>
    <submittedName>
        <fullName evidence="1">Uncharacterized protein</fullName>
    </submittedName>
</protein>
<evidence type="ECO:0000313" key="1">
    <source>
        <dbReference type="EMBL" id="KAJ1188551.1"/>
    </source>
</evidence>
<name>A0AAV7UIJ7_PLEWA</name>